<dbReference type="Proteomes" id="UP000095038">
    <property type="component" value="Unassembled WGS sequence"/>
</dbReference>
<dbReference type="GeneID" id="30966751"/>
<name>A0A1D2VIW6_9ASCO</name>
<proteinExistence type="predicted"/>
<dbReference type="InParanoid" id="A0A1D2VIW6"/>
<evidence type="ECO:0000313" key="2">
    <source>
        <dbReference type="Proteomes" id="UP000095038"/>
    </source>
</evidence>
<dbReference type="EMBL" id="KV454479">
    <property type="protein sequence ID" value="ODV61565.1"/>
    <property type="molecule type" value="Genomic_DNA"/>
</dbReference>
<evidence type="ECO:0000313" key="1">
    <source>
        <dbReference type="EMBL" id="ODV61565.1"/>
    </source>
</evidence>
<accession>A0A1D2VIW6</accession>
<sequence length="53" mass="6285">MIDECLVWERVVFDSLKVSRKKPKVIRKWFSWSPQSFTEGKAPVKTAKLVYLK</sequence>
<protein>
    <submittedName>
        <fullName evidence="1">Uncharacterized protein</fullName>
    </submittedName>
</protein>
<organism evidence="1 2">
    <name type="scientific">Ascoidea rubescens DSM 1968</name>
    <dbReference type="NCBI Taxonomy" id="1344418"/>
    <lineage>
        <taxon>Eukaryota</taxon>
        <taxon>Fungi</taxon>
        <taxon>Dikarya</taxon>
        <taxon>Ascomycota</taxon>
        <taxon>Saccharomycotina</taxon>
        <taxon>Saccharomycetes</taxon>
        <taxon>Ascoideaceae</taxon>
        <taxon>Ascoidea</taxon>
    </lineage>
</organism>
<reference evidence="2" key="1">
    <citation type="submission" date="2016-05" db="EMBL/GenBank/DDBJ databases">
        <title>Comparative genomics of biotechnologically important yeasts.</title>
        <authorList>
            <consortium name="DOE Joint Genome Institute"/>
            <person name="Riley R."/>
            <person name="Haridas S."/>
            <person name="Wolfe K.H."/>
            <person name="Lopes M.R."/>
            <person name="Hittinger C.T."/>
            <person name="Goker M."/>
            <person name="Salamov A."/>
            <person name="Wisecaver J."/>
            <person name="Long T.M."/>
            <person name="Aerts A.L."/>
            <person name="Barry K."/>
            <person name="Choi C."/>
            <person name="Clum A."/>
            <person name="Coughlan A.Y."/>
            <person name="Deshpande S."/>
            <person name="Douglass A.P."/>
            <person name="Hanson S.J."/>
            <person name="Klenk H.-P."/>
            <person name="Labutti K."/>
            <person name="Lapidus A."/>
            <person name="Lindquist E."/>
            <person name="Lipzen A."/>
            <person name="Meier-Kolthoff J.P."/>
            <person name="Ohm R.A."/>
            <person name="Otillar R.P."/>
            <person name="Pangilinan J."/>
            <person name="Peng Y."/>
            <person name="Rokas A."/>
            <person name="Rosa C.A."/>
            <person name="Scheuner C."/>
            <person name="Sibirny A.A."/>
            <person name="Slot J.C."/>
            <person name="Stielow J.B."/>
            <person name="Sun H."/>
            <person name="Kurtzman C.P."/>
            <person name="Blackwell M."/>
            <person name="Grigoriev I.V."/>
            <person name="Jeffries T.W."/>
        </authorList>
    </citation>
    <scope>NUCLEOTIDE SEQUENCE [LARGE SCALE GENOMIC DNA]</scope>
    <source>
        <strain evidence="2">DSM 1968</strain>
    </source>
</reference>
<gene>
    <name evidence="1" type="ORF">ASCRUDRAFT_75558</name>
</gene>
<keyword evidence="2" id="KW-1185">Reference proteome</keyword>
<dbReference type="AlphaFoldDB" id="A0A1D2VIW6"/>
<dbReference type="RefSeq" id="XP_020047872.1">
    <property type="nucleotide sequence ID" value="XM_020193115.1"/>
</dbReference>